<dbReference type="AlphaFoldDB" id="A0AA36F7Z2"/>
<accession>A0AA36F7Z2</accession>
<proteinExistence type="predicted"/>
<protein>
    <submittedName>
        <fullName evidence="1">Uncharacterized protein</fullName>
    </submittedName>
</protein>
<organism evidence="1 2">
    <name type="scientific">Octopus vulgaris</name>
    <name type="common">Common octopus</name>
    <dbReference type="NCBI Taxonomy" id="6645"/>
    <lineage>
        <taxon>Eukaryota</taxon>
        <taxon>Metazoa</taxon>
        <taxon>Spiralia</taxon>
        <taxon>Lophotrochozoa</taxon>
        <taxon>Mollusca</taxon>
        <taxon>Cephalopoda</taxon>
        <taxon>Coleoidea</taxon>
        <taxon>Octopodiformes</taxon>
        <taxon>Octopoda</taxon>
        <taxon>Incirrata</taxon>
        <taxon>Octopodidae</taxon>
        <taxon>Octopus</taxon>
    </lineage>
</organism>
<evidence type="ECO:0000313" key="1">
    <source>
        <dbReference type="EMBL" id="CAI9725438.1"/>
    </source>
</evidence>
<name>A0AA36F7Z2_OCTVU</name>
<dbReference type="EMBL" id="OX597820">
    <property type="protein sequence ID" value="CAI9725438.1"/>
    <property type="molecule type" value="Genomic_DNA"/>
</dbReference>
<dbReference type="Proteomes" id="UP001162480">
    <property type="component" value="Chromosome 7"/>
</dbReference>
<keyword evidence="2" id="KW-1185">Reference proteome</keyword>
<sequence length="75" mass="8387">MAILSTVLSQFGEGRDGTLHNRVACELVLRPSVPRYICSRKKTKCDIGEGSHRTKTGLKNHSRAHDRAIGEMTFF</sequence>
<reference evidence="1" key="1">
    <citation type="submission" date="2023-08" db="EMBL/GenBank/DDBJ databases">
        <authorList>
            <person name="Alioto T."/>
            <person name="Alioto T."/>
            <person name="Gomez Garrido J."/>
        </authorList>
    </citation>
    <scope>NUCLEOTIDE SEQUENCE</scope>
</reference>
<gene>
    <name evidence="1" type="ORF">OCTVUL_1B001020</name>
</gene>
<evidence type="ECO:0000313" key="2">
    <source>
        <dbReference type="Proteomes" id="UP001162480"/>
    </source>
</evidence>